<keyword evidence="1" id="KW-0732">Signal</keyword>
<feature type="signal peptide" evidence="1">
    <location>
        <begin position="1"/>
        <end position="24"/>
    </location>
</feature>
<proteinExistence type="predicted"/>
<feature type="chain" id="PRO_5019564919" description="Lipoprotein" evidence="1">
    <location>
        <begin position="25"/>
        <end position="152"/>
    </location>
</feature>
<dbReference type="RefSeq" id="WP_119762144.1">
    <property type="nucleotide sequence ID" value="NZ_QYUJ01000014.1"/>
</dbReference>
<name>A0A418V573_9DEIO</name>
<dbReference type="AlphaFoldDB" id="A0A418V573"/>
<reference evidence="2 3" key="1">
    <citation type="submission" date="2018-09" db="EMBL/GenBank/DDBJ databases">
        <authorList>
            <person name="Zhu H."/>
        </authorList>
    </citation>
    <scope>NUCLEOTIDE SEQUENCE [LARGE SCALE GENOMIC DNA]</scope>
    <source>
        <strain evidence="2 3">K2S05-167</strain>
    </source>
</reference>
<sequence>MRKLLPLLPALPLALAACTPPALRPPSNQIYPQMTLEGNTMDVTLINAGPYDLLLENTCPRPFAVNFTEYPGKGRGGLEPRQLDTCYEQNLRPIPWKVGERLSVSVPVSYPAGTHTFKAFATVRARVLQPRGLINNFASMNISLPEVKFTTQ</sequence>
<dbReference type="Proteomes" id="UP000286287">
    <property type="component" value="Unassembled WGS sequence"/>
</dbReference>
<evidence type="ECO:0000313" key="2">
    <source>
        <dbReference type="EMBL" id="RJF71207.1"/>
    </source>
</evidence>
<gene>
    <name evidence="2" type="ORF">D3875_06110</name>
</gene>
<evidence type="ECO:0000256" key="1">
    <source>
        <dbReference type="SAM" id="SignalP"/>
    </source>
</evidence>
<accession>A0A418V573</accession>
<comment type="caution">
    <text evidence="2">The sequence shown here is derived from an EMBL/GenBank/DDBJ whole genome shotgun (WGS) entry which is preliminary data.</text>
</comment>
<keyword evidence="3" id="KW-1185">Reference proteome</keyword>
<dbReference type="PROSITE" id="PS51257">
    <property type="entry name" value="PROKAR_LIPOPROTEIN"/>
    <property type="match status" value="1"/>
</dbReference>
<evidence type="ECO:0008006" key="4">
    <source>
        <dbReference type="Google" id="ProtNLM"/>
    </source>
</evidence>
<dbReference type="EMBL" id="QYUJ01000014">
    <property type="protein sequence ID" value="RJF71207.1"/>
    <property type="molecule type" value="Genomic_DNA"/>
</dbReference>
<evidence type="ECO:0000313" key="3">
    <source>
        <dbReference type="Proteomes" id="UP000286287"/>
    </source>
</evidence>
<dbReference type="OrthoDB" id="68560at2"/>
<organism evidence="2 3">
    <name type="scientific">Deinococcus cavernae</name>
    <dbReference type="NCBI Taxonomy" id="2320857"/>
    <lineage>
        <taxon>Bacteria</taxon>
        <taxon>Thermotogati</taxon>
        <taxon>Deinococcota</taxon>
        <taxon>Deinococci</taxon>
        <taxon>Deinococcales</taxon>
        <taxon>Deinococcaceae</taxon>
        <taxon>Deinococcus</taxon>
    </lineage>
</organism>
<protein>
    <recommendedName>
        <fullName evidence="4">Lipoprotein</fullName>
    </recommendedName>
</protein>